<name>A0A263HCY9_9PAST</name>
<protein>
    <submittedName>
        <fullName evidence="2">Uncharacterized protein</fullName>
    </submittedName>
</protein>
<accession>A0A263HCY9</accession>
<sequence>MYQIRIKHQNGKIEMLTAESQENALAKAQQIKARHDCIIAIKPTSKTICELVFVYSNGEQEDVGEYYSLKDAIKAKEQAKKQNRQSGYIRACISHCFNY</sequence>
<dbReference type="InParanoid" id="A0A263HCY9"/>
<reference evidence="1 3" key="1">
    <citation type="submission" date="2017-07" db="EMBL/GenBank/DDBJ databases">
        <title>Virulence factors identified in Actinobacillus seminis.</title>
        <authorList>
            <person name="Negrete-Abascal E."/>
            <person name="Vaca-Pacheco S."/>
            <person name="Montes-Garcia F."/>
            <person name="Leyto-Gil A.M."/>
            <person name="Fragoso-Garcia E."/>
            <person name="Carvente-Garcia R."/>
            <person name="Perez-Agueros S."/>
            <person name="Castelan-Sanchez H.G."/>
            <person name="Garcia-Molina A."/>
            <person name="Villamar T.E."/>
            <person name="Vazquez-Cruz C."/>
        </authorList>
    </citation>
    <scope>NUCLEOTIDE SEQUENCE [LARGE SCALE GENOMIC DNA]</scope>
    <source>
        <strain evidence="1 3">ATCC 15768</strain>
    </source>
</reference>
<evidence type="ECO:0000313" key="2">
    <source>
        <dbReference type="EMBL" id="SUU36588.1"/>
    </source>
</evidence>
<organism evidence="2 4">
    <name type="scientific">Actinobacillus seminis</name>
    <dbReference type="NCBI Taxonomy" id="722"/>
    <lineage>
        <taxon>Bacteria</taxon>
        <taxon>Pseudomonadati</taxon>
        <taxon>Pseudomonadota</taxon>
        <taxon>Gammaproteobacteria</taxon>
        <taxon>Pasteurellales</taxon>
        <taxon>Pasteurellaceae</taxon>
        <taxon>Actinobacillus</taxon>
    </lineage>
</organism>
<keyword evidence="3" id="KW-1185">Reference proteome</keyword>
<dbReference type="RefSeq" id="WP_094946355.1">
    <property type="nucleotide sequence ID" value="NZ_NLFK01000005.1"/>
</dbReference>
<evidence type="ECO:0000313" key="4">
    <source>
        <dbReference type="Proteomes" id="UP000254507"/>
    </source>
</evidence>
<reference evidence="2 4" key="2">
    <citation type="submission" date="2018-06" db="EMBL/GenBank/DDBJ databases">
        <authorList>
            <consortium name="Pathogen Informatics"/>
            <person name="Doyle S."/>
        </authorList>
    </citation>
    <scope>NUCLEOTIDE SEQUENCE [LARGE SCALE GENOMIC DNA]</scope>
    <source>
        <strain evidence="2 4">NCTC10851</strain>
    </source>
</reference>
<evidence type="ECO:0000313" key="1">
    <source>
        <dbReference type="EMBL" id="OZN24902.1"/>
    </source>
</evidence>
<dbReference type="EMBL" id="UFSB01000001">
    <property type="protein sequence ID" value="SUU36588.1"/>
    <property type="molecule type" value="Genomic_DNA"/>
</dbReference>
<dbReference type="Proteomes" id="UP000254507">
    <property type="component" value="Unassembled WGS sequence"/>
</dbReference>
<evidence type="ECO:0000313" key="3">
    <source>
        <dbReference type="Proteomes" id="UP000215738"/>
    </source>
</evidence>
<dbReference type="Proteomes" id="UP000215738">
    <property type="component" value="Unassembled WGS sequence"/>
</dbReference>
<gene>
    <name evidence="1" type="ORF">CFY87_06105</name>
    <name evidence="2" type="ORF">NCTC10851_01277</name>
</gene>
<dbReference type="EMBL" id="NLFK01000005">
    <property type="protein sequence ID" value="OZN24902.1"/>
    <property type="molecule type" value="Genomic_DNA"/>
</dbReference>
<proteinExistence type="predicted"/>
<dbReference type="AlphaFoldDB" id="A0A263HCY9"/>
<dbReference type="OrthoDB" id="5684391at2"/>